<accession>A0A1F7YLG3</accession>
<comment type="caution">
    <text evidence="1">The sequence shown here is derived from an EMBL/GenBank/DDBJ whole genome shotgun (WGS) entry which is preliminary data.</text>
</comment>
<reference evidence="1 2" key="1">
    <citation type="journal article" date="2016" name="Nat. Commun.">
        <title>Thousands of microbial genomes shed light on interconnected biogeochemical processes in an aquifer system.</title>
        <authorList>
            <person name="Anantharaman K."/>
            <person name="Brown C.T."/>
            <person name="Hug L.A."/>
            <person name="Sharon I."/>
            <person name="Castelle C.J."/>
            <person name="Probst A.J."/>
            <person name="Thomas B.C."/>
            <person name="Singh A."/>
            <person name="Wilkins M.J."/>
            <person name="Karaoz U."/>
            <person name="Brodie E.L."/>
            <person name="Williams K.H."/>
            <person name="Hubbard S.S."/>
            <person name="Banfield J.F."/>
        </authorList>
    </citation>
    <scope>NUCLEOTIDE SEQUENCE [LARGE SCALE GENOMIC DNA]</scope>
</reference>
<protein>
    <recommendedName>
        <fullName evidence="3">Toxin</fullName>
    </recommendedName>
</protein>
<name>A0A1F7YLG3_9BACT</name>
<dbReference type="Proteomes" id="UP000177263">
    <property type="component" value="Unassembled WGS sequence"/>
</dbReference>
<gene>
    <name evidence="1" type="ORF">A2801_04090</name>
</gene>
<dbReference type="EMBL" id="MGGM01000033">
    <property type="protein sequence ID" value="OGM28184.1"/>
    <property type="molecule type" value="Genomic_DNA"/>
</dbReference>
<proteinExistence type="predicted"/>
<organism evidence="1 2">
    <name type="scientific">Candidatus Woesebacteria bacterium RIFCSPHIGHO2_01_FULL_41_10</name>
    <dbReference type="NCBI Taxonomy" id="1802500"/>
    <lineage>
        <taxon>Bacteria</taxon>
        <taxon>Candidatus Woeseibacteriota</taxon>
    </lineage>
</organism>
<evidence type="ECO:0000313" key="2">
    <source>
        <dbReference type="Proteomes" id="UP000177263"/>
    </source>
</evidence>
<dbReference type="AlphaFoldDB" id="A0A1F7YLG3"/>
<sequence length="100" mass="12076">MYRYYNIVVSYDFDYSKEKDSVLRDTRGIGFSDVIDAIKKGNLLDNIHHFNKKRYPKQKIFIVKIESKVYAIPYVIDKERKVTFLKTIYPNRKLKKKYSK</sequence>
<evidence type="ECO:0000313" key="1">
    <source>
        <dbReference type="EMBL" id="OGM28184.1"/>
    </source>
</evidence>
<evidence type="ECO:0008006" key="3">
    <source>
        <dbReference type="Google" id="ProtNLM"/>
    </source>
</evidence>